<organism evidence="1 2">
    <name type="scientific">Paramecium octaurelia</name>
    <dbReference type="NCBI Taxonomy" id="43137"/>
    <lineage>
        <taxon>Eukaryota</taxon>
        <taxon>Sar</taxon>
        <taxon>Alveolata</taxon>
        <taxon>Ciliophora</taxon>
        <taxon>Intramacronucleata</taxon>
        <taxon>Oligohymenophorea</taxon>
        <taxon>Peniculida</taxon>
        <taxon>Parameciidae</taxon>
        <taxon>Paramecium</taxon>
    </lineage>
</organism>
<sequence>MMMFPISINTLKVVGSQRHDSTKKKQKLRMKSFGISELKISQFMELDTYQSRVANNKQQWSRKCVVLCLVNSFIEMIWIQII</sequence>
<name>A0A8S1YNP7_PAROT</name>
<gene>
    <name evidence="1" type="ORF">POCTA_138.1.T1700030</name>
</gene>
<reference evidence="1" key="1">
    <citation type="submission" date="2021-01" db="EMBL/GenBank/DDBJ databases">
        <authorList>
            <consortium name="Genoscope - CEA"/>
            <person name="William W."/>
        </authorList>
    </citation>
    <scope>NUCLEOTIDE SEQUENCE</scope>
</reference>
<dbReference type="Proteomes" id="UP000683925">
    <property type="component" value="Unassembled WGS sequence"/>
</dbReference>
<evidence type="ECO:0000313" key="2">
    <source>
        <dbReference type="Proteomes" id="UP000683925"/>
    </source>
</evidence>
<dbReference type="AlphaFoldDB" id="A0A8S1YNP7"/>
<evidence type="ECO:0000313" key="1">
    <source>
        <dbReference type="EMBL" id="CAD8214147.1"/>
    </source>
</evidence>
<comment type="caution">
    <text evidence="1">The sequence shown here is derived from an EMBL/GenBank/DDBJ whole genome shotgun (WGS) entry which is preliminary data.</text>
</comment>
<accession>A0A8S1YNP7</accession>
<protein>
    <submittedName>
        <fullName evidence="1">Uncharacterized protein</fullName>
    </submittedName>
</protein>
<proteinExistence type="predicted"/>
<keyword evidence="2" id="KW-1185">Reference proteome</keyword>
<dbReference type="EMBL" id="CAJJDP010000173">
    <property type="protein sequence ID" value="CAD8214147.1"/>
    <property type="molecule type" value="Genomic_DNA"/>
</dbReference>